<name>A0A915ZR24_9GLOM</name>
<feature type="coiled-coil region" evidence="1">
    <location>
        <begin position="276"/>
        <end position="346"/>
    </location>
</feature>
<accession>A0A915ZR24</accession>
<feature type="coiled-coil region" evidence="1">
    <location>
        <begin position="176"/>
        <end position="235"/>
    </location>
</feature>
<proteinExistence type="predicted"/>
<comment type="caution">
    <text evidence="3">The sequence shown here is derived from an EMBL/GenBank/DDBJ whole genome shotgun (WGS) entry which is preliminary data.</text>
</comment>
<keyword evidence="1" id="KW-0175">Coiled coil</keyword>
<evidence type="ECO:0000256" key="1">
    <source>
        <dbReference type="SAM" id="Coils"/>
    </source>
</evidence>
<protein>
    <recommendedName>
        <fullName evidence="5">Coiled-coil domain-containing protein 77</fullName>
    </recommendedName>
</protein>
<dbReference type="VEuPathDB" id="FungiDB:RhiirFUN_015983"/>
<dbReference type="InterPro" id="IPR037696">
    <property type="entry name" value="CCDC77"/>
</dbReference>
<dbReference type="EMBL" id="CAGKOT010000059">
    <property type="protein sequence ID" value="CAB5387693.1"/>
    <property type="molecule type" value="Genomic_DNA"/>
</dbReference>
<dbReference type="Proteomes" id="UP000684084">
    <property type="component" value="Unassembled WGS sequence"/>
</dbReference>
<evidence type="ECO:0000313" key="3">
    <source>
        <dbReference type="EMBL" id="CAB5387693.1"/>
    </source>
</evidence>
<evidence type="ECO:0008006" key="5">
    <source>
        <dbReference type="Google" id="ProtNLM"/>
    </source>
</evidence>
<feature type="region of interest" description="Disordered" evidence="2">
    <location>
        <begin position="117"/>
        <end position="137"/>
    </location>
</feature>
<evidence type="ECO:0000313" key="4">
    <source>
        <dbReference type="Proteomes" id="UP000684084"/>
    </source>
</evidence>
<organism evidence="3 4">
    <name type="scientific">Rhizophagus irregularis</name>
    <dbReference type="NCBI Taxonomy" id="588596"/>
    <lineage>
        <taxon>Eukaryota</taxon>
        <taxon>Fungi</taxon>
        <taxon>Fungi incertae sedis</taxon>
        <taxon>Mucoromycota</taxon>
        <taxon>Glomeromycotina</taxon>
        <taxon>Glomeromycetes</taxon>
        <taxon>Glomerales</taxon>
        <taxon>Glomeraceae</taxon>
        <taxon>Rhizophagus</taxon>
    </lineage>
</organism>
<dbReference type="PANTHER" id="PTHR22091:SF1">
    <property type="entry name" value="COILED-COIL DOMAIN-CONTAINING PROTEIN 77"/>
    <property type="match status" value="1"/>
</dbReference>
<dbReference type="PANTHER" id="PTHR22091">
    <property type="entry name" value="COILED-COIL DOMAIN-CONTAINING PROTEIN 77"/>
    <property type="match status" value="1"/>
</dbReference>
<reference evidence="3" key="1">
    <citation type="submission" date="2020-05" db="EMBL/GenBank/DDBJ databases">
        <authorList>
            <person name="Rincon C."/>
            <person name="Sanders R I."/>
            <person name="Robbins C."/>
            <person name="Chaturvedi A."/>
        </authorList>
    </citation>
    <scope>NUCLEOTIDE SEQUENCE</scope>
    <source>
        <strain evidence="3">CHB12</strain>
    </source>
</reference>
<gene>
    <name evidence="3" type="ORF">CHRIB12_LOCUS20261</name>
</gene>
<dbReference type="OrthoDB" id="191169at2759"/>
<dbReference type="AlphaFoldDB" id="A0A915ZR24"/>
<evidence type="ECO:0000256" key="2">
    <source>
        <dbReference type="SAM" id="MobiDB-lite"/>
    </source>
</evidence>
<sequence length="402" mass="48394">MLDPKIEIKKLPLSENLLRYYQERCETAEQEYKDAIDAFDKCKIAHEEHHKLAWDLQQRLQEIADLQKDLNDTQLFLTEERKRFMKVVAENDELRVQELQDRRKIHYLLSITGPLKQDDHSISSKESQDSRVKDPRDNEIESLKLMVKSLQSQLEEQRYGYDEIVENLKLNYQACIEEETRRRQRDADKIQELTNKIQRMENVFRENIKEILQLKKDKMTEERRINEELASLLQEFGDLKVKYHEEKEKNDAIELEIESKIVTKYDSLISELKWQNDQYEGELRSIKFEKEQYEESSNRKIQILQKKVETLTNNYNNMKKRRNYDFEGFSNDIATLRKQLKGLEKQILKYAPYDDREYRLMNIAKENERQIDKVSSELRMLKAPLIAEKEESEWGFNSCFSR</sequence>